<reference evidence="3" key="1">
    <citation type="submission" date="2016-10" db="EMBL/GenBank/DDBJ databases">
        <authorList>
            <person name="Varghese N."/>
            <person name="Submissions S."/>
        </authorList>
    </citation>
    <scope>NUCLEOTIDE SEQUENCE [LARGE SCALE GENOMIC DNA]</scope>
    <source>
        <strain evidence="3">CGMCC 1.7738</strain>
    </source>
</reference>
<evidence type="ECO:0000313" key="2">
    <source>
        <dbReference type="EMBL" id="SFL01549.1"/>
    </source>
</evidence>
<sequence length="187" mass="19974">MRYAFQIVLVLLFISTGCLGNGNPPATPSLTTTSHETPDADSDAATTTEHTSSSGPVTPANLASSGAVCDDDLWVGLWELNNEDVWDADVVRVGYYTPPNSSFLLVAYVDGDAAGVTQIQNRYVSGEHVDGDKITLDSPLSGKHWVQVVAFSDENTNGRFDQGVDTPCLVDGELVGTDVYLVDFSKL</sequence>
<dbReference type="Proteomes" id="UP000199607">
    <property type="component" value="Unassembled WGS sequence"/>
</dbReference>
<feature type="region of interest" description="Disordered" evidence="1">
    <location>
        <begin position="25"/>
        <end position="62"/>
    </location>
</feature>
<protein>
    <submittedName>
        <fullName evidence="2">Uncharacterized protein</fullName>
    </submittedName>
</protein>
<gene>
    <name evidence="2" type="ORF">SAMN04487950_1956</name>
</gene>
<evidence type="ECO:0000256" key="1">
    <source>
        <dbReference type="SAM" id="MobiDB-lite"/>
    </source>
</evidence>
<dbReference type="AlphaFoldDB" id="A0A1I4E8P7"/>
<dbReference type="RefSeq" id="WP_089868884.1">
    <property type="nucleotide sequence ID" value="NZ_FOTC01000002.1"/>
</dbReference>
<dbReference type="PROSITE" id="PS51257">
    <property type="entry name" value="PROKAR_LIPOPROTEIN"/>
    <property type="match status" value="1"/>
</dbReference>
<evidence type="ECO:0000313" key="3">
    <source>
        <dbReference type="Proteomes" id="UP000199607"/>
    </source>
</evidence>
<dbReference type="EMBL" id="FOTC01000002">
    <property type="protein sequence ID" value="SFL01549.1"/>
    <property type="molecule type" value="Genomic_DNA"/>
</dbReference>
<feature type="compositionally biased region" description="Low complexity" evidence="1">
    <location>
        <begin position="43"/>
        <end position="54"/>
    </location>
</feature>
<name>A0A1I4E8P7_9EURY</name>
<organism evidence="2 3">
    <name type="scientific">Halogranum rubrum</name>
    <dbReference type="NCBI Taxonomy" id="553466"/>
    <lineage>
        <taxon>Archaea</taxon>
        <taxon>Methanobacteriati</taxon>
        <taxon>Methanobacteriota</taxon>
        <taxon>Stenosarchaea group</taxon>
        <taxon>Halobacteria</taxon>
        <taxon>Halobacteriales</taxon>
        <taxon>Haloferacaceae</taxon>
    </lineage>
</organism>
<proteinExistence type="predicted"/>
<keyword evidence="3" id="KW-1185">Reference proteome</keyword>
<accession>A0A1I4E8P7</accession>